<comment type="caution">
    <text evidence="2">The sequence shown here is derived from an EMBL/GenBank/DDBJ whole genome shotgun (WGS) entry which is preliminary data.</text>
</comment>
<dbReference type="InterPro" id="IPR013216">
    <property type="entry name" value="Methyltransf_11"/>
</dbReference>
<dbReference type="CDD" id="cd02440">
    <property type="entry name" value="AdoMet_MTases"/>
    <property type="match status" value="1"/>
</dbReference>
<dbReference type="GO" id="GO:0008168">
    <property type="term" value="F:methyltransferase activity"/>
    <property type="evidence" value="ECO:0007669"/>
    <property type="project" value="UniProtKB-KW"/>
</dbReference>
<keyword evidence="3" id="KW-1185">Reference proteome</keyword>
<dbReference type="PANTHER" id="PTHR43861:SF1">
    <property type="entry name" value="TRANS-ACONITATE 2-METHYLTRANSFERASE"/>
    <property type="match status" value="1"/>
</dbReference>
<proteinExistence type="predicted"/>
<dbReference type="RefSeq" id="WP_241445793.1">
    <property type="nucleotide sequence ID" value="NZ_JAKZHW010000001.1"/>
</dbReference>
<dbReference type="SUPFAM" id="SSF53335">
    <property type="entry name" value="S-adenosyl-L-methionine-dependent methyltransferases"/>
    <property type="match status" value="1"/>
</dbReference>
<reference evidence="2 3" key="1">
    <citation type="submission" date="2022-03" db="EMBL/GenBank/DDBJ databases">
        <authorList>
            <person name="Jo J.-H."/>
            <person name="Im W.-T."/>
        </authorList>
    </citation>
    <scope>NUCLEOTIDE SEQUENCE [LARGE SCALE GENOMIC DNA]</scope>
    <source>
        <strain evidence="2 3">SM33</strain>
    </source>
</reference>
<accession>A0ABS9VJF9</accession>
<keyword evidence="2" id="KW-0808">Transferase</keyword>
<evidence type="ECO:0000259" key="1">
    <source>
        <dbReference type="Pfam" id="PF08241"/>
    </source>
</evidence>
<dbReference type="Pfam" id="PF08241">
    <property type="entry name" value="Methyltransf_11"/>
    <property type="match status" value="1"/>
</dbReference>
<dbReference type="Gene3D" id="3.40.50.150">
    <property type="entry name" value="Vaccinia Virus protein VP39"/>
    <property type="match status" value="1"/>
</dbReference>
<gene>
    <name evidence="2" type="ORF">LZ016_03120</name>
</gene>
<name>A0ABS9VJF9_9SPHN</name>
<dbReference type="PANTHER" id="PTHR43861">
    <property type="entry name" value="TRANS-ACONITATE 2-METHYLTRANSFERASE-RELATED"/>
    <property type="match status" value="1"/>
</dbReference>
<keyword evidence="2" id="KW-0489">Methyltransferase</keyword>
<protein>
    <submittedName>
        <fullName evidence="2">Methyltransferase domain-containing protein</fullName>
    </submittedName>
</protein>
<dbReference type="InterPro" id="IPR029063">
    <property type="entry name" value="SAM-dependent_MTases_sf"/>
</dbReference>
<evidence type="ECO:0000313" key="2">
    <source>
        <dbReference type="EMBL" id="MCH8615100.1"/>
    </source>
</evidence>
<sequence>MGEDALTEIAASTSSWDAADYARIGRFVSDLGEAALDLLDPQPGERILDVGCGDGALTHKIIERGAEVIGVDNSPELVAAARAIGIEVLEMDAADMTFAAEFDAAFTNAALHWMLDKERVARATFQALKPGGRFAGEMGGEGNLRRLREALDAELVARGYPPPLESSNWYPSVEEFADIYEAAGFDEIDARLIERPTPLPNGVGQWVTTFRRGWLDRAGVPQEDRADIAQAVAETVASDNADYVRLRFIMRKPK</sequence>
<evidence type="ECO:0000313" key="3">
    <source>
        <dbReference type="Proteomes" id="UP001203058"/>
    </source>
</evidence>
<feature type="domain" description="Methyltransferase type 11" evidence="1">
    <location>
        <begin position="48"/>
        <end position="135"/>
    </location>
</feature>
<organism evidence="2 3">
    <name type="scientific">Sphingomonas telluris</name>
    <dbReference type="NCBI Taxonomy" id="2907998"/>
    <lineage>
        <taxon>Bacteria</taxon>
        <taxon>Pseudomonadati</taxon>
        <taxon>Pseudomonadota</taxon>
        <taxon>Alphaproteobacteria</taxon>
        <taxon>Sphingomonadales</taxon>
        <taxon>Sphingomonadaceae</taxon>
        <taxon>Sphingomonas</taxon>
    </lineage>
</organism>
<dbReference type="EMBL" id="JAKZHW010000001">
    <property type="protein sequence ID" value="MCH8615100.1"/>
    <property type="molecule type" value="Genomic_DNA"/>
</dbReference>
<dbReference type="Proteomes" id="UP001203058">
    <property type="component" value="Unassembled WGS sequence"/>
</dbReference>
<dbReference type="GO" id="GO:0032259">
    <property type="term" value="P:methylation"/>
    <property type="evidence" value="ECO:0007669"/>
    <property type="project" value="UniProtKB-KW"/>
</dbReference>